<dbReference type="RefSeq" id="WP_190292363.1">
    <property type="nucleotide sequence ID" value="NZ_JABFCZ010000016.1"/>
</dbReference>
<dbReference type="SUPFAM" id="SSF141371">
    <property type="entry name" value="PilZ domain-like"/>
    <property type="match status" value="1"/>
</dbReference>
<organism evidence="3 4">
    <name type="scientific">Roseibium aggregatum</name>
    <dbReference type="NCBI Taxonomy" id="187304"/>
    <lineage>
        <taxon>Bacteria</taxon>
        <taxon>Pseudomonadati</taxon>
        <taxon>Pseudomonadota</taxon>
        <taxon>Alphaproteobacteria</taxon>
        <taxon>Hyphomicrobiales</taxon>
        <taxon>Stappiaceae</taxon>
        <taxon>Roseibium</taxon>
    </lineage>
</organism>
<protein>
    <submittedName>
        <fullName evidence="3">PilZ domain-containing protein</fullName>
    </submittedName>
</protein>
<comment type="caution">
    <text evidence="3">The sequence shown here is derived from an EMBL/GenBank/DDBJ whole genome shotgun (WGS) entry which is preliminary data.</text>
</comment>
<accession>A0A926P0L7</accession>
<sequence length="254" mass="28163">MTALAQNIPEGATLAVLIVDLERLLCIEGSASGFTGSGCNILSHRVNELNEMVGLRVDGLEKMIKGRITYVTDGEAKVLFDFSESTKDQEKRKEQRRPVHIPARVSDLSGNASIHCIISNASKNGCRLEGQGIGHLPDDIFLRINGLDLPVRGSIAWRGPGCAGVRLLWQFTSGKEMKPVLKDMNPQHKMAEKQEVDFGRTRKRQKADGYETEVTAEAIERAAEELTAREQKRAERKARRNDAGAFGHRKNNPF</sequence>
<dbReference type="Pfam" id="PF07238">
    <property type="entry name" value="PilZ"/>
    <property type="match status" value="1"/>
</dbReference>
<dbReference type="InterPro" id="IPR009875">
    <property type="entry name" value="PilZ_domain"/>
</dbReference>
<name>A0A926P0L7_9HYPH</name>
<feature type="region of interest" description="Disordered" evidence="1">
    <location>
        <begin position="225"/>
        <end position="254"/>
    </location>
</feature>
<evidence type="ECO:0000259" key="2">
    <source>
        <dbReference type="Pfam" id="PF07238"/>
    </source>
</evidence>
<dbReference type="AlphaFoldDB" id="A0A926P0L7"/>
<evidence type="ECO:0000313" key="3">
    <source>
        <dbReference type="EMBL" id="MBD1547605.1"/>
    </source>
</evidence>
<evidence type="ECO:0000313" key="4">
    <source>
        <dbReference type="Proteomes" id="UP000598467"/>
    </source>
</evidence>
<dbReference type="Proteomes" id="UP000598467">
    <property type="component" value="Unassembled WGS sequence"/>
</dbReference>
<evidence type="ECO:0000256" key="1">
    <source>
        <dbReference type="SAM" id="MobiDB-lite"/>
    </source>
</evidence>
<gene>
    <name evidence="3" type="ORF">HK439_15160</name>
</gene>
<proteinExistence type="predicted"/>
<dbReference type="GO" id="GO:0035438">
    <property type="term" value="F:cyclic-di-GMP binding"/>
    <property type="evidence" value="ECO:0007669"/>
    <property type="project" value="InterPro"/>
</dbReference>
<dbReference type="EMBL" id="JABFCZ010000016">
    <property type="protein sequence ID" value="MBD1547605.1"/>
    <property type="molecule type" value="Genomic_DNA"/>
</dbReference>
<reference evidence="3" key="1">
    <citation type="submission" date="2020-05" db="EMBL/GenBank/DDBJ databases">
        <title>Identification of trans-AT polyketide cluster in two marine bacteria, producers of a novel glutaramide-containing polyketide sesbanimide D and analogs.</title>
        <authorList>
            <person name="Kacar D."/>
            <person name="Rodriguez P."/>
            <person name="Canedo L."/>
            <person name="Gonzalez E."/>
            <person name="Galan B."/>
            <person name="De La Calle F."/>
            <person name="Garcia J.L."/>
        </authorList>
    </citation>
    <scope>NUCLEOTIDE SEQUENCE</scope>
    <source>
        <strain evidence="3">PHM038</strain>
    </source>
</reference>
<feature type="domain" description="PilZ" evidence="2">
    <location>
        <begin position="90"/>
        <end position="167"/>
    </location>
</feature>